<dbReference type="GO" id="GO:0016757">
    <property type="term" value="F:glycosyltransferase activity"/>
    <property type="evidence" value="ECO:0007669"/>
    <property type="project" value="UniProtKB-KW"/>
</dbReference>
<evidence type="ECO:0000259" key="1">
    <source>
        <dbReference type="Pfam" id="PF00534"/>
    </source>
</evidence>
<dbReference type="PANTHER" id="PTHR45947:SF3">
    <property type="entry name" value="SULFOQUINOVOSYL TRANSFERASE SQD2"/>
    <property type="match status" value="1"/>
</dbReference>
<dbReference type="SUPFAM" id="SSF53756">
    <property type="entry name" value="UDP-Glycosyltransferase/glycogen phosphorylase"/>
    <property type="match status" value="1"/>
</dbReference>
<evidence type="ECO:0000313" key="3">
    <source>
        <dbReference type="EMBL" id="MDS9468932.1"/>
    </source>
</evidence>
<dbReference type="InterPro" id="IPR001296">
    <property type="entry name" value="Glyco_trans_1"/>
</dbReference>
<proteinExistence type="predicted"/>
<dbReference type="Gene3D" id="3.40.50.2000">
    <property type="entry name" value="Glycogen Phosphorylase B"/>
    <property type="match status" value="2"/>
</dbReference>
<dbReference type="RefSeq" id="WP_311161735.1">
    <property type="nucleotide sequence ID" value="NZ_JAVQLW010000002.1"/>
</dbReference>
<reference evidence="4" key="1">
    <citation type="submission" date="2023-07" db="EMBL/GenBank/DDBJ databases">
        <title>Paracoccus sp. MBLB3053 whole genome sequence.</title>
        <authorList>
            <person name="Hwang C.Y."/>
            <person name="Cho E.-S."/>
            <person name="Seo M.-J."/>
        </authorList>
    </citation>
    <scope>NUCLEOTIDE SEQUENCE [LARGE SCALE GENOMIC DNA]</scope>
    <source>
        <strain evidence="4">MBLB3053</strain>
    </source>
</reference>
<dbReference type="EC" id="2.4.-.-" evidence="3"/>
<comment type="caution">
    <text evidence="3">The sequence shown here is derived from an EMBL/GenBank/DDBJ whole genome shotgun (WGS) entry which is preliminary data.</text>
</comment>
<sequence>MRGGERVLEQILQCYPEADIFTHVLDPARVSDQILSHKITESFVGRFPGAKKHYQKYLGLMPRALEELDLTDYDLIISSESGPAKGVLAPPHALHVCYCHTPMRYIYDHYPKYRASLGPIGRRYFSQLTHRLRQWDFASAARVDSIIANSSFTASRIRRYWGRTAQVVHPPVDLELYSPGPAGAEPYYLAVSELVGYKRMDLAIDAFRGTGKRLVIVGDGEQRAALMRRSSDEIEFRGRVSNGELRDLYRGAKALIFPGEEDFGIVPVEAMACGLPVIAYGSGGALDTVRDGQTGTFFAEADPVSLRGAVEKFETMHFDRDVIVRHAQGFSNEAFRSGLLIAIDEAANRQSLRSAAE</sequence>
<feature type="domain" description="Glycosyltransferase subfamily 4-like N-terminal" evidence="2">
    <location>
        <begin position="2"/>
        <end position="175"/>
    </location>
</feature>
<keyword evidence="3" id="KW-0328">Glycosyltransferase</keyword>
<dbReference type="Proteomes" id="UP001269144">
    <property type="component" value="Unassembled WGS sequence"/>
</dbReference>
<name>A0ABU2HW21_9RHOB</name>
<keyword evidence="3" id="KW-0808">Transferase</keyword>
<evidence type="ECO:0000259" key="2">
    <source>
        <dbReference type="Pfam" id="PF13439"/>
    </source>
</evidence>
<organism evidence="3 4">
    <name type="scientific">Paracoccus aurantius</name>
    <dbReference type="NCBI Taxonomy" id="3073814"/>
    <lineage>
        <taxon>Bacteria</taxon>
        <taxon>Pseudomonadati</taxon>
        <taxon>Pseudomonadota</taxon>
        <taxon>Alphaproteobacteria</taxon>
        <taxon>Rhodobacterales</taxon>
        <taxon>Paracoccaceae</taxon>
        <taxon>Paracoccus</taxon>
    </lineage>
</organism>
<accession>A0ABU2HW21</accession>
<dbReference type="PANTHER" id="PTHR45947">
    <property type="entry name" value="SULFOQUINOVOSYL TRANSFERASE SQD2"/>
    <property type="match status" value="1"/>
</dbReference>
<evidence type="ECO:0000313" key="4">
    <source>
        <dbReference type="Proteomes" id="UP001269144"/>
    </source>
</evidence>
<keyword evidence="4" id="KW-1185">Reference proteome</keyword>
<dbReference type="InterPro" id="IPR050194">
    <property type="entry name" value="Glycosyltransferase_grp1"/>
</dbReference>
<dbReference type="Pfam" id="PF13439">
    <property type="entry name" value="Glyco_transf_4"/>
    <property type="match status" value="1"/>
</dbReference>
<gene>
    <name evidence="3" type="ORF">RGQ15_15300</name>
</gene>
<dbReference type="InterPro" id="IPR028098">
    <property type="entry name" value="Glyco_trans_4-like_N"/>
</dbReference>
<dbReference type="Pfam" id="PF00534">
    <property type="entry name" value="Glycos_transf_1"/>
    <property type="match status" value="1"/>
</dbReference>
<feature type="domain" description="Glycosyl transferase family 1" evidence="1">
    <location>
        <begin position="183"/>
        <end position="317"/>
    </location>
</feature>
<protein>
    <submittedName>
        <fullName evidence="3">Glycosyltransferase</fullName>
        <ecNumber evidence="3">2.4.-.-</ecNumber>
    </submittedName>
</protein>
<dbReference type="EMBL" id="JAVQLW010000002">
    <property type="protein sequence ID" value="MDS9468932.1"/>
    <property type="molecule type" value="Genomic_DNA"/>
</dbReference>